<proteinExistence type="predicted"/>
<accession>A0ABN1YC24</accession>
<gene>
    <name evidence="1" type="ORF">GCM10009613_61470</name>
</gene>
<reference evidence="1 2" key="1">
    <citation type="journal article" date="2019" name="Int. J. Syst. Evol. Microbiol.">
        <title>The Global Catalogue of Microorganisms (GCM) 10K type strain sequencing project: providing services to taxonomists for standard genome sequencing and annotation.</title>
        <authorList>
            <consortium name="The Broad Institute Genomics Platform"/>
            <consortium name="The Broad Institute Genome Sequencing Center for Infectious Disease"/>
            <person name="Wu L."/>
            <person name="Ma J."/>
        </authorList>
    </citation>
    <scope>NUCLEOTIDE SEQUENCE [LARGE SCALE GENOMIC DNA]</scope>
    <source>
        <strain evidence="1 2">JCM 11896</strain>
    </source>
</reference>
<comment type="caution">
    <text evidence="1">The sequence shown here is derived from an EMBL/GenBank/DDBJ whole genome shotgun (WGS) entry which is preliminary data.</text>
</comment>
<dbReference type="RefSeq" id="WP_344029473.1">
    <property type="nucleotide sequence ID" value="NZ_BAAAJK010000053.1"/>
</dbReference>
<keyword evidence="2" id="KW-1185">Reference proteome</keyword>
<organism evidence="1 2">
    <name type="scientific">Pseudonocardia kongjuensis</name>
    <dbReference type="NCBI Taxonomy" id="102227"/>
    <lineage>
        <taxon>Bacteria</taxon>
        <taxon>Bacillati</taxon>
        <taxon>Actinomycetota</taxon>
        <taxon>Actinomycetes</taxon>
        <taxon>Pseudonocardiales</taxon>
        <taxon>Pseudonocardiaceae</taxon>
        <taxon>Pseudonocardia</taxon>
    </lineage>
</organism>
<sequence length="148" mass="17297">MCPRKSRASDRRLVDMSAVPSQTRGAWAPELPAEDEWIDIIPISETVSYLLRYETDQYNRIVEFAVIQRTHEDGDVRRVALYDSCHGKGVHVHYYDRDEREIEQHPLRPVTSYEELESGMDYAIERVSKDWEENERRSRRGNGGATAR</sequence>
<name>A0ABN1YC24_9PSEU</name>
<dbReference type="Proteomes" id="UP001501414">
    <property type="component" value="Unassembled WGS sequence"/>
</dbReference>
<evidence type="ECO:0008006" key="3">
    <source>
        <dbReference type="Google" id="ProtNLM"/>
    </source>
</evidence>
<evidence type="ECO:0000313" key="2">
    <source>
        <dbReference type="Proteomes" id="UP001501414"/>
    </source>
</evidence>
<evidence type="ECO:0000313" key="1">
    <source>
        <dbReference type="EMBL" id="GAA1402085.1"/>
    </source>
</evidence>
<protein>
    <recommendedName>
        <fullName evidence="3">WYL domain-containing protein</fullName>
    </recommendedName>
</protein>
<dbReference type="EMBL" id="BAAAJK010000053">
    <property type="protein sequence ID" value="GAA1402085.1"/>
    <property type="molecule type" value="Genomic_DNA"/>
</dbReference>